<dbReference type="OrthoDB" id="6500128at2759"/>
<gene>
    <name evidence="12" type="ORF">CcCBS67573_g04636</name>
</gene>
<dbReference type="PANTHER" id="PTHR24223">
    <property type="entry name" value="ATP-BINDING CASSETTE SUB-FAMILY C"/>
    <property type="match status" value="1"/>
</dbReference>
<dbReference type="SUPFAM" id="SSF52540">
    <property type="entry name" value="P-loop containing nucleoside triphosphate hydrolases"/>
    <property type="match status" value="2"/>
</dbReference>
<dbReference type="InterPro" id="IPR011527">
    <property type="entry name" value="ABC1_TM_dom"/>
</dbReference>
<evidence type="ECO:0008006" key="14">
    <source>
        <dbReference type="Google" id="ProtNLM"/>
    </source>
</evidence>
<feature type="transmembrane region" description="Helical" evidence="9">
    <location>
        <begin position="243"/>
        <end position="265"/>
    </location>
</feature>
<feature type="domain" description="ABC transmembrane type-1" evidence="11">
    <location>
        <begin position="757"/>
        <end position="1034"/>
    </location>
</feature>
<evidence type="ECO:0000256" key="4">
    <source>
        <dbReference type="ARBA" id="ARBA00022737"/>
    </source>
</evidence>
<dbReference type="InterPro" id="IPR050173">
    <property type="entry name" value="ABC_transporter_C-like"/>
</dbReference>
<dbReference type="InterPro" id="IPR003593">
    <property type="entry name" value="AAA+_ATPase"/>
</dbReference>
<dbReference type="InterPro" id="IPR003439">
    <property type="entry name" value="ABC_transporter-like_ATP-bd"/>
</dbReference>
<feature type="domain" description="ABC transmembrane type-1" evidence="11">
    <location>
        <begin position="91"/>
        <end position="376"/>
    </location>
</feature>
<keyword evidence="4" id="KW-0677">Repeat</keyword>
<feature type="transmembrane region" description="Helical" evidence="9">
    <location>
        <begin position="214"/>
        <end position="237"/>
    </location>
</feature>
<dbReference type="FunFam" id="1.20.1560.10:FF:000013">
    <property type="entry name" value="ABC transporter C family member 2"/>
    <property type="match status" value="1"/>
</dbReference>
<feature type="transmembrane region" description="Helical" evidence="9">
    <location>
        <begin position="796"/>
        <end position="822"/>
    </location>
</feature>
<dbReference type="CDD" id="cd03244">
    <property type="entry name" value="ABCC_MRP_domain2"/>
    <property type="match status" value="1"/>
</dbReference>
<protein>
    <recommendedName>
        <fullName evidence="14">P-loop containing nucleoside triphosphate hydrolase protein</fullName>
    </recommendedName>
</protein>
<name>A0A507FFM0_9FUNG</name>
<feature type="transmembrane region" description="Helical" evidence="9">
    <location>
        <begin position="90"/>
        <end position="112"/>
    </location>
</feature>
<dbReference type="Pfam" id="PF00664">
    <property type="entry name" value="ABC_membrane"/>
    <property type="match status" value="2"/>
</dbReference>
<feature type="transmembrane region" description="Helical" evidence="9">
    <location>
        <begin position="894"/>
        <end position="913"/>
    </location>
</feature>
<evidence type="ECO:0000256" key="9">
    <source>
        <dbReference type="SAM" id="Phobius"/>
    </source>
</evidence>
<comment type="subcellular location">
    <subcellularLocation>
        <location evidence="1">Vacuole membrane</location>
        <topology evidence="1">Multi-pass membrane protein</topology>
    </subcellularLocation>
</comment>
<dbReference type="Proteomes" id="UP000320333">
    <property type="component" value="Unassembled WGS sequence"/>
</dbReference>
<dbReference type="SMART" id="SM00382">
    <property type="entry name" value="AAA"/>
    <property type="match status" value="2"/>
</dbReference>
<reference evidence="12 13" key="1">
    <citation type="journal article" date="2019" name="Sci. Rep.">
        <title>Comparative genomics of chytrid fungi reveal insights into the obligate biotrophic and pathogenic lifestyle of Synchytrium endobioticum.</title>
        <authorList>
            <person name="van de Vossenberg B.T.L.H."/>
            <person name="Warris S."/>
            <person name="Nguyen H.D.T."/>
            <person name="van Gent-Pelzer M.P.E."/>
            <person name="Joly D.L."/>
            <person name="van de Geest H.C."/>
            <person name="Bonants P.J.M."/>
            <person name="Smith D.S."/>
            <person name="Levesque C.A."/>
            <person name="van der Lee T.A.J."/>
        </authorList>
    </citation>
    <scope>NUCLEOTIDE SEQUENCE [LARGE SCALE GENOMIC DNA]</scope>
    <source>
        <strain evidence="12 13">CBS 675.73</strain>
    </source>
</reference>
<dbReference type="Gene3D" id="3.40.50.300">
    <property type="entry name" value="P-loop containing nucleotide triphosphate hydrolases"/>
    <property type="match status" value="2"/>
</dbReference>
<dbReference type="InterPro" id="IPR036640">
    <property type="entry name" value="ABC1_TM_sf"/>
</dbReference>
<keyword evidence="6" id="KW-0067">ATP-binding</keyword>
<feature type="transmembrane region" description="Helical" evidence="9">
    <location>
        <begin position="865"/>
        <end position="888"/>
    </location>
</feature>
<keyword evidence="8 9" id="KW-0472">Membrane</keyword>
<dbReference type="CDD" id="cd18579">
    <property type="entry name" value="ABC_6TM_ABCC_D1"/>
    <property type="match status" value="1"/>
</dbReference>
<dbReference type="InterPro" id="IPR017871">
    <property type="entry name" value="ABC_transporter-like_CS"/>
</dbReference>
<evidence type="ECO:0000313" key="13">
    <source>
        <dbReference type="Proteomes" id="UP000320333"/>
    </source>
</evidence>
<dbReference type="STRING" id="246404.A0A507FFM0"/>
<keyword evidence="7 9" id="KW-1133">Transmembrane helix</keyword>
<dbReference type="PROSITE" id="PS50929">
    <property type="entry name" value="ABC_TM1F"/>
    <property type="match status" value="2"/>
</dbReference>
<dbReference type="GO" id="GO:0140359">
    <property type="term" value="F:ABC-type transporter activity"/>
    <property type="evidence" value="ECO:0007669"/>
    <property type="project" value="InterPro"/>
</dbReference>
<feature type="domain" description="ABC transporter" evidence="10">
    <location>
        <begin position="411"/>
        <end position="644"/>
    </location>
</feature>
<sequence>MTTTLNNSPAVKLLVGHVERLIWNGGKRPLQEQDLPNLPPGQRIASNSRAFDQFAAKVSLHIASNGPKELGPNLARWLAWYFAPQLSVSLLLMSVLKGIALACTLCTPYLLVPQVLMLINPYPVGPAPFTNSTVLMGFILFAVQCLLAVCSNAAEVIGIEIQAGSSAILADAVFKKSLKLSLVARTEYTPDKILTIISSDKDQIGILLRNSAEFWCIPVHLAVAVTLLGLLLGHAVWAAVGTIALFTGIQVFFGSRIGAAAYAYMGSMDKRVKVIREFVYGIKFVKLSAMEEFFISAITQARESQKTALWSYMASLLGITSSIVLQQMLIPVFSFILFAGLGGDVNGTSLFASFGLFESLLDPLLNIPTVVQYFTQAQVSYKRIEDVLFAAEGNGQSQQGKVSNAPHDNGLEAISVSNCEWKSDAFSLHDMSFNIAGGSLVAIVGSVGSGKSALLSALAQHGDSGAGLTHVGGQVTVRGRVALCAQTPWLQSGTVAECIRFAPDSSPQDVGMDAIWLAGNRSILSRDLTTLPDGIHTRIGEKGVELSGGQRARVALARALYSDADVYLLDDPLAALDAHVGKRVFQETIKRVLKDKTVLLATHQLHLLPEADYVIVLETGGIAEQGSFDELMARDGGKLVEMMKNYQFDAADDSSAQDEILSEQVAEIPEKSAIESGFMQVFTERNSEKGTSLEDRIAGKLAKGTSSGASTLAPESGVIQVVTEKESKKESGAEERVTGTVTFSTVASYFVAGGGMLFVLMLTLLCLMFMASSVLSQLSLSWWSVRQFNWKTSDYLLLYGLSGVFSAVAMIGLNFVLCFGSYKAAVYYHQAAVQGIAYSTLSFFESQPAGRIINRFSTDVRALDLGFVGNWISVFLFLVQVVAAIIIISVSNPVLLAQFAVLGGLFWILYRFFQKTYRELKRLSAIMKSPLLAHVSETLNGLLTIVAFDRVEACILMEQQKLDDSMKAMLLLDTTKVWIRLRLQLMSSTIILALILLAPLKIVETGTISISLVYAISLSNLIIGALMALSVVEASFSSVERLNHYSQKLPQEPSHHLPVDSTLNNWPSSGQISFKNLEIRYESRPDHAVIKNLSFQIQAGEKVGIVGRTGSGKSTLVSALFRTMELTHGSIQIDERNIAHMGLQALRSSLEMIPQEPILFNGTLRSNLDMRSQYTDEQMWNALDLVGMKSMVANSKDQLDMRVTEGGENISMGQRQLLCLAKAILAKPKILVMDEATAAVDGEADQKIQDALFRDFKDATVISIAHRLNTVARFDKVLVLSGGELKEYDSPHVLLSRPESEFSQLVDATGESNSVLIRELAHERFLESNRS</sequence>
<evidence type="ECO:0000256" key="7">
    <source>
        <dbReference type="ARBA" id="ARBA00022989"/>
    </source>
</evidence>
<keyword evidence="3 9" id="KW-0812">Transmembrane</keyword>
<dbReference type="CDD" id="cd18580">
    <property type="entry name" value="ABC_6TM_ABCC_D2"/>
    <property type="match status" value="1"/>
</dbReference>
<dbReference type="GO" id="GO:0016887">
    <property type="term" value="F:ATP hydrolysis activity"/>
    <property type="evidence" value="ECO:0007669"/>
    <property type="project" value="InterPro"/>
</dbReference>
<comment type="caution">
    <text evidence="12">The sequence shown here is derived from an EMBL/GenBank/DDBJ whole genome shotgun (WGS) entry which is preliminary data.</text>
</comment>
<dbReference type="PANTHER" id="PTHR24223:SF443">
    <property type="entry name" value="MULTIDRUG-RESISTANCE LIKE PROTEIN 1, ISOFORM I"/>
    <property type="match status" value="1"/>
</dbReference>
<dbReference type="Gene3D" id="1.20.1560.10">
    <property type="entry name" value="ABC transporter type 1, transmembrane domain"/>
    <property type="match status" value="2"/>
</dbReference>
<dbReference type="PROSITE" id="PS00211">
    <property type="entry name" value="ABC_TRANSPORTER_1"/>
    <property type="match status" value="1"/>
</dbReference>
<evidence type="ECO:0000256" key="2">
    <source>
        <dbReference type="ARBA" id="ARBA00022448"/>
    </source>
</evidence>
<dbReference type="EMBL" id="QEAP01000145">
    <property type="protein sequence ID" value="TPX74086.1"/>
    <property type="molecule type" value="Genomic_DNA"/>
</dbReference>
<dbReference type="SUPFAM" id="SSF90123">
    <property type="entry name" value="ABC transporter transmembrane region"/>
    <property type="match status" value="2"/>
</dbReference>
<keyword evidence="13" id="KW-1185">Reference proteome</keyword>
<dbReference type="GO" id="GO:0000329">
    <property type="term" value="C:fungal-type vacuole membrane"/>
    <property type="evidence" value="ECO:0007669"/>
    <property type="project" value="UniProtKB-ARBA"/>
</dbReference>
<dbReference type="InterPro" id="IPR044746">
    <property type="entry name" value="ABCC_6TM_D1"/>
</dbReference>
<evidence type="ECO:0000256" key="3">
    <source>
        <dbReference type="ARBA" id="ARBA00022692"/>
    </source>
</evidence>
<evidence type="ECO:0000256" key="1">
    <source>
        <dbReference type="ARBA" id="ARBA00004128"/>
    </source>
</evidence>
<keyword evidence="2" id="KW-0813">Transport</keyword>
<proteinExistence type="predicted"/>
<organism evidence="12 13">
    <name type="scientific">Chytriomyces confervae</name>
    <dbReference type="NCBI Taxonomy" id="246404"/>
    <lineage>
        <taxon>Eukaryota</taxon>
        <taxon>Fungi</taxon>
        <taxon>Fungi incertae sedis</taxon>
        <taxon>Chytridiomycota</taxon>
        <taxon>Chytridiomycota incertae sedis</taxon>
        <taxon>Chytridiomycetes</taxon>
        <taxon>Chytridiales</taxon>
        <taxon>Chytriomycetaceae</taxon>
        <taxon>Chytriomyces</taxon>
    </lineage>
</organism>
<keyword evidence="5" id="KW-0547">Nucleotide-binding</keyword>
<dbReference type="Pfam" id="PF00005">
    <property type="entry name" value="ABC_tran"/>
    <property type="match status" value="2"/>
</dbReference>
<evidence type="ECO:0000259" key="11">
    <source>
        <dbReference type="PROSITE" id="PS50929"/>
    </source>
</evidence>
<dbReference type="PROSITE" id="PS50893">
    <property type="entry name" value="ABC_TRANSPORTER_2"/>
    <property type="match status" value="2"/>
</dbReference>
<dbReference type="CDD" id="cd03250">
    <property type="entry name" value="ABCC_MRP_domain1"/>
    <property type="match status" value="1"/>
</dbReference>
<dbReference type="GO" id="GO:0005524">
    <property type="term" value="F:ATP binding"/>
    <property type="evidence" value="ECO:0007669"/>
    <property type="project" value="UniProtKB-KW"/>
</dbReference>
<dbReference type="InterPro" id="IPR044726">
    <property type="entry name" value="ABCC_6TM_D2"/>
</dbReference>
<accession>A0A507FFM0</accession>
<evidence type="ECO:0000313" key="12">
    <source>
        <dbReference type="EMBL" id="TPX74086.1"/>
    </source>
</evidence>
<evidence type="ECO:0000256" key="5">
    <source>
        <dbReference type="ARBA" id="ARBA00022741"/>
    </source>
</evidence>
<feature type="transmembrane region" description="Helical" evidence="9">
    <location>
        <begin position="1008"/>
        <end position="1032"/>
    </location>
</feature>
<feature type="transmembrane region" description="Helical" evidence="9">
    <location>
        <begin position="132"/>
        <end position="150"/>
    </location>
</feature>
<feature type="transmembrane region" description="Helical" evidence="9">
    <location>
        <begin position="749"/>
        <end position="775"/>
    </location>
</feature>
<feature type="domain" description="ABC transporter" evidence="10">
    <location>
        <begin position="1072"/>
        <end position="1307"/>
    </location>
</feature>
<feature type="transmembrane region" description="Helical" evidence="9">
    <location>
        <begin position="312"/>
        <end position="341"/>
    </location>
</feature>
<dbReference type="FunFam" id="3.40.50.300:FF:000630">
    <property type="entry name" value="ATP-binding cassette (ABC) transporter, putative"/>
    <property type="match status" value="1"/>
</dbReference>
<evidence type="ECO:0000259" key="10">
    <source>
        <dbReference type="PROSITE" id="PS50893"/>
    </source>
</evidence>
<evidence type="ECO:0000256" key="8">
    <source>
        <dbReference type="ARBA" id="ARBA00023136"/>
    </source>
</evidence>
<dbReference type="InterPro" id="IPR027417">
    <property type="entry name" value="P-loop_NTPase"/>
</dbReference>
<feature type="transmembrane region" description="Helical" evidence="9">
    <location>
        <begin position="983"/>
        <end position="1002"/>
    </location>
</feature>
<evidence type="ECO:0000256" key="6">
    <source>
        <dbReference type="ARBA" id="ARBA00022840"/>
    </source>
</evidence>